<dbReference type="PANTHER" id="PTHR43880">
    <property type="entry name" value="ALCOHOL DEHYDROGENASE"/>
    <property type="match status" value="1"/>
</dbReference>
<dbReference type="SUPFAM" id="SSF50129">
    <property type="entry name" value="GroES-like"/>
    <property type="match status" value="1"/>
</dbReference>
<dbReference type="Proteomes" id="UP000008227">
    <property type="component" value="Chromosome 8"/>
</dbReference>
<comment type="subunit">
    <text evidence="1">Homodimer.</text>
</comment>
<accession>A0A8W4FE79</accession>
<dbReference type="GeneTree" id="ENSGT00940000155196"/>
<evidence type="ECO:0000256" key="3">
    <source>
        <dbReference type="ARBA" id="ARBA00022833"/>
    </source>
</evidence>
<dbReference type="PANTHER" id="PTHR43880:SF4">
    <property type="entry name" value="ALCOHOL DEHYDROGENASE CLASS-3"/>
    <property type="match status" value="1"/>
</dbReference>
<evidence type="ECO:0007829" key="6">
    <source>
        <dbReference type="PeptideAtlas" id="A0A8W4FE79"/>
    </source>
</evidence>
<reference evidence="4" key="3">
    <citation type="submission" date="2025-09" db="UniProtKB">
        <authorList>
            <consortium name="Ensembl"/>
        </authorList>
    </citation>
    <scope>IDENTIFICATION</scope>
</reference>
<name>A0A8W4FE79_PIG</name>
<keyword evidence="6" id="KW-1267">Proteomics identification</keyword>
<dbReference type="Gene3D" id="3.90.180.10">
    <property type="entry name" value="Medium-chain alcohol dehydrogenases, catalytic domain"/>
    <property type="match status" value="1"/>
</dbReference>
<sequence length="74" mass="8320">MMNRILHCSEEQTTRSLFSPFQVIKCKAAVAWEAGKPLSIEEIEVAPPKAHEVRIKVILSSHFTSHSVENANFV</sequence>
<reference evidence="4" key="1">
    <citation type="journal article" date="2020" name="Gigascience">
        <title>An improved pig reference genome sequence to enable pig genetics and genomics research.</title>
        <authorList>
            <person name="Warr A."/>
            <person name="Affara N."/>
            <person name="Aken B."/>
            <person name="Beiki H."/>
            <person name="Bickhart D.M."/>
            <person name="Billis K."/>
            <person name="Chow W."/>
            <person name="Eory L."/>
            <person name="Finlayson H.A."/>
            <person name="Flicek P."/>
            <person name="Giron C.G."/>
            <person name="Griffin D.K."/>
            <person name="Hall R."/>
            <person name="Hannum G."/>
            <person name="Hourlier T."/>
            <person name="Howe K."/>
            <person name="Hume D.A."/>
            <person name="Izuogu O."/>
            <person name="Kim K."/>
            <person name="Koren S."/>
            <person name="Liu H."/>
            <person name="Manchanda N."/>
            <person name="Martin F.J."/>
            <person name="Nonneman D.J."/>
            <person name="O'Connor R.E."/>
            <person name="Phillippy A.M."/>
            <person name="Rohrer G.A."/>
            <person name="Rosen B.D."/>
            <person name="Rund L.A."/>
            <person name="Sargent C.A."/>
            <person name="Schook L.B."/>
            <person name="Schroeder S.G."/>
            <person name="Schwartz A.S."/>
            <person name="Skinner B.M."/>
            <person name="Talbot R."/>
            <person name="Tseng E."/>
            <person name="Tuggle C.K."/>
            <person name="Watson M."/>
            <person name="Smith T.P.L."/>
            <person name="Archibald A.L."/>
        </authorList>
    </citation>
    <scope>NUCLEOTIDE SEQUENCE [LARGE SCALE GENOMIC DNA]</scope>
    <source>
        <strain evidence="4">Duroc</strain>
    </source>
</reference>
<keyword evidence="5" id="KW-1185">Reference proteome</keyword>
<protein>
    <submittedName>
        <fullName evidence="4">Alcohol dehydrogenase 5 (class III), chi polypeptide</fullName>
    </submittedName>
</protein>
<dbReference type="AlphaFoldDB" id="A0A8W4FE79"/>
<proteinExistence type="evidence at protein level"/>
<dbReference type="Ensembl" id="ENSSSCT00000096770.1">
    <property type="protein sequence ID" value="ENSSSCP00000077614.1"/>
    <property type="gene ID" value="ENSSSCG00000009185.5"/>
</dbReference>
<evidence type="ECO:0000256" key="1">
    <source>
        <dbReference type="ARBA" id="ARBA00011738"/>
    </source>
</evidence>
<dbReference type="InterPro" id="IPR011032">
    <property type="entry name" value="GroES-like_sf"/>
</dbReference>
<keyword evidence="2" id="KW-0479">Metal-binding</keyword>
<evidence type="ECO:0000313" key="5">
    <source>
        <dbReference type="Proteomes" id="UP000008227"/>
    </source>
</evidence>
<organism evidence="4 5">
    <name type="scientific">Sus scrofa</name>
    <name type="common">Pig</name>
    <dbReference type="NCBI Taxonomy" id="9823"/>
    <lineage>
        <taxon>Eukaryota</taxon>
        <taxon>Metazoa</taxon>
        <taxon>Chordata</taxon>
        <taxon>Craniata</taxon>
        <taxon>Vertebrata</taxon>
        <taxon>Euteleostomi</taxon>
        <taxon>Mammalia</taxon>
        <taxon>Eutheria</taxon>
        <taxon>Laurasiatheria</taxon>
        <taxon>Artiodactyla</taxon>
        <taxon>Suina</taxon>
        <taxon>Suidae</taxon>
        <taxon>Sus</taxon>
    </lineage>
</organism>
<dbReference type="GO" id="GO:0046872">
    <property type="term" value="F:metal ion binding"/>
    <property type="evidence" value="ECO:0007669"/>
    <property type="project" value="UniProtKB-KW"/>
</dbReference>
<evidence type="ECO:0000313" key="4">
    <source>
        <dbReference type="Ensembl" id="ENSSSCP00000077614.1"/>
    </source>
</evidence>
<reference evidence="4" key="2">
    <citation type="submission" date="2025-08" db="UniProtKB">
        <authorList>
            <consortium name="Ensembl"/>
        </authorList>
    </citation>
    <scope>IDENTIFICATION</scope>
</reference>
<keyword evidence="3" id="KW-0862">Zinc</keyword>
<gene>
    <name evidence="4" type="primary">ADH5</name>
</gene>
<evidence type="ECO:0000256" key="2">
    <source>
        <dbReference type="ARBA" id="ARBA00022723"/>
    </source>
</evidence>